<dbReference type="AlphaFoldDB" id="A0A0R2C099"/>
<accession>A0A0R2C099</accession>
<reference evidence="2 3" key="1">
    <citation type="journal article" date="2015" name="Genome Announc.">
        <title>Expanding the biotechnology potential of lactobacilli through comparative genomics of 213 strains and associated genera.</title>
        <authorList>
            <person name="Sun Z."/>
            <person name="Harris H.M."/>
            <person name="McCann A."/>
            <person name="Guo C."/>
            <person name="Argimon S."/>
            <person name="Zhang W."/>
            <person name="Yang X."/>
            <person name="Jeffery I.B."/>
            <person name="Cooney J.C."/>
            <person name="Kagawa T.F."/>
            <person name="Liu W."/>
            <person name="Song Y."/>
            <person name="Salvetti E."/>
            <person name="Wrobel A."/>
            <person name="Rasinkangas P."/>
            <person name="Parkhill J."/>
            <person name="Rea M.C."/>
            <person name="O'Sullivan O."/>
            <person name="Ritari J."/>
            <person name="Douillard F.P."/>
            <person name="Paul Ross R."/>
            <person name="Yang R."/>
            <person name="Briner A.E."/>
            <person name="Felis G.E."/>
            <person name="de Vos W.M."/>
            <person name="Barrangou R."/>
            <person name="Klaenhammer T.R."/>
            <person name="Caufield P.W."/>
            <person name="Cui Y."/>
            <person name="Zhang H."/>
            <person name="O'Toole P.W."/>
        </authorList>
    </citation>
    <scope>NUCLEOTIDE SEQUENCE [LARGE SCALE GENOMIC DNA]</scope>
    <source>
        <strain evidence="2 3">DSM 20605</strain>
    </source>
</reference>
<dbReference type="eggNOG" id="COG4633">
    <property type="taxonomic scope" value="Bacteria"/>
</dbReference>
<evidence type="ECO:0000313" key="3">
    <source>
        <dbReference type="Proteomes" id="UP000051576"/>
    </source>
</evidence>
<evidence type="ECO:0000259" key="1">
    <source>
        <dbReference type="Pfam" id="PF13473"/>
    </source>
</evidence>
<keyword evidence="3" id="KW-1185">Reference proteome</keyword>
<dbReference type="OrthoDB" id="9800141at2"/>
<dbReference type="InterPro" id="IPR028096">
    <property type="entry name" value="EfeO_Cupredoxin"/>
</dbReference>
<organism evidence="2 3">
    <name type="scientific">Liquorilactobacillus vini DSM 20605</name>
    <dbReference type="NCBI Taxonomy" id="1133569"/>
    <lineage>
        <taxon>Bacteria</taxon>
        <taxon>Bacillati</taxon>
        <taxon>Bacillota</taxon>
        <taxon>Bacilli</taxon>
        <taxon>Lactobacillales</taxon>
        <taxon>Lactobacillaceae</taxon>
        <taxon>Liquorilactobacillus</taxon>
    </lineage>
</organism>
<sequence length="89" mass="9992">MFGKISNEVKVTVDGGYKPDHFKLKAGVPAKVTFVRVSDKGCTQQVIFNGEKRDLPLNQPITFEFTPAEKETIDWSCGMKMVHGKYVVK</sequence>
<dbReference type="PATRIC" id="fig|1133569.4.peg.2230"/>
<proteinExistence type="predicted"/>
<dbReference type="STRING" id="1133569.FD21_GL002067"/>
<dbReference type="Gene3D" id="2.60.40.420">
    <property type="entry name" value="Cupredoxins - blue copper proteins"/>
    <property type="match status" value="1"/>
</dbReference>
<comment type="caution">
    <text evidence="2">The sequence shown here is derived from an EMBL/GenBank/DDBJ whole genome shotgun (WGS) entry which is preliminary data.</text>
</comment>
<evidence type="ECO:0000313" key="2">
    <source>
        <dbReference type="EMBL" id="KRM84290.1"/>
    </source>
</evidence>
<name>A0A0R2C099_9LACO</name>
<dbReference type="Pfam" id="PF13473">
    <property type="entry name" value="Cupredoxin_1"/>
    <property type="match status" value="1"/>
</dbReference>
<dbReference type="EMBL" id="AYYX01000084">
    <property type="protein sequence ID" value="KRM84290.1"/>
    <property type="molecule type" value="Genomic_DNA"/>
</dbReference>
<dbReference type="Proteomes" id="UP000051576">
    <property type="component" value="Unassembled WGS sequence"/>
</dbReference>
<protein>
    <recommendedName>
        <fullName evidence="1">EfeO-type cupredoxin-like domain-containing protein</fullName>
    </recommendedName>
</protein>
<gene>
    <name evidence="2" type="ORF">FD21_GL002067</name>
</gene>
<feature type="domain" description="EfeO-type cupredoxin-like" evidence="1">
    <location>
        <begin position="7"/>
        <end position="88"/>
    </location>
</feature>
<dbReference type="RefSeq" id="WP_010580843.1">
    <property type="nucleotide sequence ID" value="NZ_AHYZ01000128.1"/>
</dbReference>
<dbReference type="InterPro" id="IPR008972">
    <property type="entry name" value="Cupredoxin"/>
</dbReference>